<sequence length="262" mass="28959">MPKLDVDRLEYMILAGWAGISRVPTVASYANYGTPVQDLNEELEAADARCRQRGLVGRDNSVNDVVWDLMGVYPVGSLEFDLRFSRQKGTELRACVTQSAKSATRTVVNGDRIILEKVRPGDAIPALASLLPEHPPLKMQPLQIDLAELRAARAQVAKNGDTDERALEDALRSRGVNIAEYRKATRMLDGPKLGVGEIGVTVWSPTRKEIRGEQTLRIIDLEQGRVAVYNSRSQRMVAGCDMGTYRRVLGDIATAAQREVAW</sequence>
<evidence type="ECO:0008006" key="7">
    <source>
        <dbReference type="Google" id="ProtNLM"/>
    </source>
</evidence>
<comment type="similarity">
    <text evidence="2">Belongs to the EspG family.</text>
</comment>
<dbReference type="Proteomes" id="UP000587002">
    <property type="component" value="Unassembled WGS sequence"/>
</dbReference>
<reference evidence="5 6" key="1">
    <citation type="submission" date="2020-07" db="EMBL/GenBank/DDBJ databases">
        <title>Sequencing the genomes of 1000 actinobacteria strains.</title>
        <authorList>
            <person name="Klenk H.-P."/>
        </authorList>
    </citation>
    <scope>NUCLEOTIDE SEQUENCE [LARGE SCALE GENOMIC DNA]</scope>
    <source>
        <strain evidence="5 6">DSM 44065</strain>
    </source>
</reference>
<accession>A0A853AAZ0</accession>
<keyword evidence="6" id="KW-1185">Reference proteome</keyword>
<dbReference type="RefSeq" id="WP_179716662.1">
    <property type="nucleotide sequence ID" value="NZ_BAABFH010000001.1"/>
</dbReference>
<evidence type="ECO:0000256" key="1">
    <source>
        <dbReference type="ARBA" id="ARBA00004496"/>
    </source>
</evidence>
<proteinExistence type="inferred from homology"/>
<dbReference type="EMBL" id="JACCFJ010000001">
    <property type="protein sequence ID" value="NYI81552.1"/>
    <property type="molecule type" value="Genomic_DNA"/>
</dbReference>
<evidence type="ECO:0000313" key="6">
    <source>
        <dbReference type="Proteomes" id="UP000587002"/>
    </source>
</evidence>
<evidence type="ECO:0000256" key="2">
    <source>
        <dbReference type="ARBA" id="ARBA00006411"/>
    </source>
</evidence>
<evidence type="ECO:0000256" key="3">
    <source>
        <dbReference type="ARBA" id="ARBA00022490"/>
    </source>
</evidence>
<protein>
    <recommendedName>
        <fullName evidence="7">ESX secretion-associated protein EspG</fullName>
    </recommendedName>
</protein>
<dbReference type="InterPro" id="IPR025734">
    <property type="entry name" value="EspG"/>
</dbReference>
<comment type="caution">
    <text evidence="5">The sequence shown here is derived from an EMBL/GenBank/DDBJ whole genome shotgun (WGS) entry which is preliminary data.</text>
</comment>
<evidence type="ECO:0000313" key="5">
    <source>
        <dbReference type="EMBL" id="NYI81552.1"/>
    </source>
</evidence>
<organism evidence="5 6">
    <name type="scientific">Saccharopolyspora hordei</name>
    <dbReference type="NCBI Taxonomy" id="1838"/>
    <lineage>
        <taxon>Bacteria</taxon>
        <taxon>Bacillati</taxon>
        <taxon>Actinomycetota</taxon>
        <taxon>Actinomycetes</taxon>
        <taxon>Pseudonocardiales</taxon>
        <taxon>Pseudonocardiaceae</taxon>
        <taxon>Saccharopolyspora</taxon>
    </lineage>
</organism>
<keyword evidence="3" id="KW-0963">Cytoplasm</keyword>
<dbReference type="AlphaFoldDB" id="A0A853AAZ0"/>
<dbReference type="Pfam" id="PF14011">
    <property type="entry name" value="ESX-1_EspG"/>
    <property type="match status" value="1"/>
</dbReference>
<gene>
    <name evidence="5" type="ORF">HNR68_000182</name>
</gene>
<keyword evidence="4" id="KW-0143">Chaperone</keyword>
<comment type="subcellular location">
    <subcellularLocation>
        <location evidence="1">Cytoplasm</location>
    </subcellularLocation>
</comment>
<evidence type="ECO:0000256" key="4">
    <source>
        <dbReference type="ARBA" id="ARBA00023186"/>
    </source>
</evidence>
<name>A0A853AAZ0_9PSEU</name>